<organism evidence="1 2">
    <name type="scientific">Heterorhabditis bacteriophora</name>
    <name type="common">Entomopathogenic nematode worm</name>
    <dbReference type="NCBI Taxonomy" id="37862"/>
    <lineage>
        <taxon>Eukaryota</taxon>
        <taxon>Metazoa</taxon>
        <taxon>Ecdysozoa</taxon>
        <taxon>Nematoda</taxon>
        <taxon>Chromadorea</taxon>
        <taxon>Rhabditida</taxon>
        <taxon>Rhabditina</taxon>
        <taxon>Rhabditomorpha</taxon>
        <taxon>Strongyloidea</taxon>
        <taxon>Heterorhabditidae</taxon>
        <taxon>Heterorhabditis</taxon>
    </lineage>
</organism>
<accession>A0A1I7WK04</accession>
<dbReference type="WBParaSite" id="Hba_05359">
    <property type="protein sequence ID" value="Hba_05359"/>
    <property type="gene ID" value="Hba_05359"/>
</dbReference>
<name>A0A1I7WK04_HETBA</name>
<evidence type="ECO:0000313" key="2">
    <source>
        <dbReference type="WBParaSite" id="Hba_05359"/>
    </source>
</evidence>
<protein>
    <submittedName>
        <fullName evidence="2">Orphan protein</fullName>
    </submittedName>
</protein>
<evidence type="ECO:0000313" key="1">
    <source>
        <dbReference type="Proteomes" id="UP000095283"/>
    </source>
</evidence>
<proteinExistence type="predicted"/>
<dbReference type="Proteomes" id="UP000095283">
    <property type="component" value="Unplaced"/>
</dbReference>
<sequence length="42" mass="4870">MKVKKKIIDLKIIAVCTYPCDETLTGKDWRTTKVCGYIIYCN</sequence>
<keyword evidence="1" id="KW-1185">Reference proteome</keyword>
<reference evidence="2" key="1">
    <citation type="submission" date="2016-11" db="UniProtKB">
        <authorList>
            <consortium name="WormBaseParasite"/>
        </authorList>
    </citation>
    <scope>IDENTIFICATION</scope>
</reference>
<dbReference type="AlphaFoldDB" id="A0A1I7WK04"/>